<gene>
    <name evidence="1" type="ORF">B9N65_05605</name>
</gene>
<sequence>MFELNFKAKALSATKNIKDNYYMIGLADDKYNYKNYIIFQRPIKLKKDDDENADMNGLYAECNGDVCYNACKRVKITDKSIIFEVQDSLICVDTEGVKLNERFMKYCKEIFGELLECSVPK</sequence>
<name>A0A1Y5MPR2_9BACT</name>
<dbReference type="EMBL" id="NDYN01000005">
    <property type="protein sequence ID" value="OUT07685.1"/>
    <property type="molecule type" value="Genomic_DNA"/>
</dbReference>
<proteinExistence type="predicted"/>
<dbReference type="Proteomes" id="UP000196317">
    <property type="component" value="Unassembled WGS sequence"/>
</dbReference>
<protein>
    <recommendedName>
        <fullName evidence="3">Immunity protein</fullName>
    </recommendedName>
</protein>
<accession>A0A1Y5MPR2</accession>
<comment type="caution">
    <text evidence="1">The sequence shown here is derived from an EMBL/GenBank/DDBJ whole genome shotgun (WGS) entry which is preliminary data.</text>
</comment>
<evidence type="ECO:0008006" key="3">
    <source>
        <dbReference type="Google" id="ProtNLM"/>
    </source>
</evidence>
<dbReference type="RefSeq" id="WP_087583144.1">
    <property type="nucleotide sequence ID" value="NZ_NDYN01000005.1"/>
</dbReference>
<organism evidence="1 2">
    <name type="scientific">Campylobacter concisus</name>
    <dbReference type="NCBI Taxonomy" id="199"/>
    <lineage>
        <taxon>Bacteria</taxon>
        <taxon>Pseudomonadati</taxon>
        <taxon>Campylobacterota</taxon>
        <taxon>Epsilonproteobacteria</taxon>
        <taxon>Campylobacterales</taxon>
        <taxon>Campylobacteraceae</taxon>
        <taxon>Campylobacter</taxon>
    </lineage>
</organism>
<evidence type="ECO:0000313" key="1">
    <source>
        <dbReference type="EMBL" id="OUT07685.1"/>
    </source>
</evidence>
<reference evidence="1 2" key="1">
    <citation type="submission" date="2017-04" db="EMBL/GenBank/DDBJ databases">
        <title>Complete genome of Campylobacter concisus ATCC 33237T and draft genomes for an additional eight well characterized C. concisus strains.</title>
        <authorList>
            <person name="Cornelius A.J."/>
            <person name="Miller W.G."/>
            <person name="Lastovica A.J."/>
            <person name="On S.L."/>
            <person name="French N.P."/>
            <person name="Vandenberg O."/>
            <person name="Biggs P.J."/>
        </authorList>
    </citation>
    <scope>NUCLEOTIDE SEQUENCE [LARGE SCALE GENOMIC DNA]</scope>
    <source>
        <strain evidence="1 2">CCUG 19995</strain>
    </source>
</reference>
<evidence type="ECO:0000313" key="2">
    <source>
        <dbReference type="Proteomes" id="UP000196317"/>
    </source>
</evidence>
<dbReference type="AlphaFoldDB" id="A0A1Y5MPR2"/>